<protein>
    <submittedName>
        <fullName evidence="2">Uncharacterized protein</fullName>
    </submittedName>
</protein>
<dbReference type="AlphaFoldDB" id="A0A4Y2K7N4"/>
<accession>A0A4Y2K7N4</accession>
<proteinExistence type="predicted"/>
<dbReference type="Proteomes" id="UP000499080">
    <property type="component" value="Unassembled WGS sequence"/>
</dbReference>
<reference evidence="2 3" key="1">
    <citation type="journal article" date="2019" name="Sci. Rep.">
        <title>Orb-weaving spider Araneus ventricosus genome elucidates the spidroin gene catalogue.</title>
        <authorList>
            <person name="Kono N."/>
            <person name="Nakamura H."/>
            <person name="Ohtoshi R."/>
            <person name="Moran D.A.P."/>
            <person name="Shinohara A."/>
            <person name="Yoshida Y."/>
            <person name="Fujiwara M."/>
            <person name="Mori M."/>
            <person name="Tomita M."/>
            <person name="Arakawa K."/>
        </authorList>
    </citation>
    <scope>NUCLEOTIDE SEQUENCE [LARGE SCALE GENOMIC DNA]</scope>
</reference>
<sequence length="130" mass="14996">MQPHPTGTRYKKQASTEIKETKIGTMKPHPTGTRNKKRASIEIKETKISTMKPHPTGARDKKQEYTEIKETKIETFSKKLNFRKKEFTRNSSQEESLLNSVDIPELIANLYSTTDHDSYQWRLTNLEGAA</sequence>
<keyword evidence="3" id="KW-1185">Reference proteome</keyword>
<name>A0A4Y2K7N4_ARAVE</name>
<evidence type="ECO:0000256" key="1">
    <source>
        <dbReference type="SAM" id="MobiDB-lite"/>
    </source>
</evidence>
<dbReference type="EMBL" id="BGPR01004246">
    <property type="protein sequence ID" value="GBM97556.1"/>
    <property type="molecule type" value="Genomic_DNA"/>
</dbReference>
<comment type="caution">
    <text evidence="2">The sequence shown here is derived from an EMBL/GenBank/DDBJ whole genome shotgun (WGS) entry which is preliminary data.</text>
</comment>
<evidence type="ECO:0000313" key="3">
    <source>
        <dbReference type="Proteomes" id="UP000499080"/>
    </source>
</evidence>
<organism evidence="2 3">
    <name type="scientific">Araneus ventricosus</name>
    <name type="common">Orbweaver spider</name>
    <name type="synonym">Epeira ventricosa</name>
    <dbReference type="NCBI Taxonomy" id="182803"/>
    <lineage>
        <taxon>Eukaryota</taxon>
        <taxon>Metazoa</taxon>
        <taxon>Ecdysozoa</taxon>
        <taxon>Arthropoda</taxon>
        <taxon>Chelicerata</taxon>
        <taxon>Arachnida</taxon>
        <taxon>Araneae</taxon>
        <taxon>Araneomorphae</taxon>
        <taxon>Entelegynae</taxon>
        <taxon>Araneoidea</taxon>
        <taxon>Araneidae</taxon>
        <taxon>Araneus</taxon>
    </lineage>
</organism>
<feature type="region of interest" description="Disordered" evidence="1">
    <location>
        <begin position="1"/>
        <end position="39"/>
    </location>
</feature>
<evidence type="ECO:0000313" key="2">
    <source>
        <dbReference type="EMBL" id="GBM97556.1"/>
    </source>
</evidence>
<gene>
    <name evidence="2" type="ORF">AVEN_195413_1</name>
</gene>